<dbReference type="SUPFAM" id="SSF53850">
    <property type="entry name" value="Periplasmic binding protein-like II"/>
    <property type="match status" value="1"/>
</dbReference>
<evidence type="ECO:0000256" key="2">
    <source>
        <dbReference type="SAM" id="SignalP"/>
    </source>
</evidence>
<dbReference type="CDD" id="cd07012">
    <property type="entry name" value="PBP2_Bug_TTT"/>
    <property type="match status" value="1"/>
</dbReference>
<comment type="similarity">
    <text evidence="1">Belongs to the UPF0065 (bug) family.</text>
</comment>
<dbReference type="PROSITE" id="PS51318">
    <property type="entry name" value="TAT"/>
    <property type="match status" value="1"/>
</dbReference>
<dbReference type="InterPro" id="IPR042100">
    <property type="entry name" value="Bug_dom1"/>
</dbReference>
<name>A0ABP8IDV7_9BURK</name>
<dbReference type="PANTHER" id="PTHR42928:SF5">
    <property type="entry name" value="BLR1237 PROTEIN"/>
    <property type="match status" value="1"/>
</dbReference>
<evidence type="ECO:0000313" key="3">
    <source>
        <dbReference type="EMBL" id="GAA4356908.1"/>
    </source>
</evidence>
<dbReference type="Proteomes" id="UP001500975">
    <property type="component" value="Unassembled WGS sequence"/>
</dbReference>
<dbReference type="Gene3D" id="3.40.190.150">
    <property type="entry name" value="Bordetella uptake gene, domain 1"/>
    <property type="match status" value="1"/>
</dbReference>
<dbReference type="PANTHER" id="PTHR42928">
    <property type="entry name" value="TRICARBOXYLATE-BINDING PROTEIN"/>
    <property type="match status" value="1"/>
</dbReference>
<evidence type="ECO:0000313" key="4">
    <source>
        <dbReference type="Proteomes" id="UP001500975"/>
    </source>
</evidence>
<dbReference type="RefSeq" id="WP_345541445.1">
    <property type="nucleotide sequence ID" value="NZ_BAABGJ010000081.1"/>
</dbReference>
<dbReference type="Gene3D" id="3.40.190.10">
    <property type="entry name" value="Periplasmic binding protein-like II"/>
    <property type="match status" value="1"/>
</dbReference>
<organism evidence="3 4">
    <name type="scientific">Variovorax defluvii</name>
    <dbReference type="NCBI Taxonomy" id="913761"/>
    <lineage>
        <taxon>Bacteria</taxon>
        <taxon>Pseudomonadati</taxon>
        <taxon>Pseudomonadota</taxon>
        <taxon>Betaproteobacteria</taxon>
        <taxon>Burkholderiales</taxon>
        <taxon>Comamonadaceae</taxon>
        <taxon>Variovorax</taxon>
    </lineage>
</organism>
<dbReference type="InterPro" id="IPR006311">
    <property type="entry name" value="TAT_signal"/>
</dbReference>
<dbReference type="PIRSF" id="PIRSF017082">
    <property type="entry name" value="YflP"/>
    <property type="match status" value="1"/>
</dbReference>
<gene>
    <name evidence="3" type="ORF">GCM10023165_50280</name>
</gene>
<feature type="chain" id="PRO_5045594512" evidence="2">
    <location>
        <begin position="35"/>
        <end position="335"/>
    </location>
</feature>
<dbReference type="Pfam" id="PF03401">
    <property type="entry name" value="TctC"/>
    <property type="match status" value="1"/>
</dbReference>
<feature type="signal peptide" evidence="2">
    <location>
        <begin position="1"/>
        <end position="34"/>
    </location>
</feature>
<dbReference type="EMBL" id="BAABGJ010000081">
    <property type="protein sequence ID" value="GAA4356908.1"/>
    <property type="molecule type" value="Genomic_DNA"/>
</dbReference>
<accession>A0ABP8IDV7</accession>
<reference evidence="4" key="1">
    <citation type="journal article" date="2019" name="Int. J. Syst. Evol. Microbiol.">
        <title>The Global Catalogue of Microorganisms (GCM) 10K type strain sequencing project: providing services to taxonomists for standard genome sequencing and annotation.</title>
        <authorList>
            <consortium name="The Broad Institute Genomics Platform"/>
            <consortium name="The Broad Institute Genome Sequencing Center for Infectious Disease"/>
            <person name="Wu L."/>
            <person name="Ma J."/>
        </authorList>
    </citation>
    <scope>NUCLEOTIDE SEQUENCE [LARGE SCALE GENOMIC DNA]</scope>
    <source>
        <strain evidence="4">JCM 17804</strain>
    </source>
</reference>
<sequence>MPNSTLNLRMTRRQAIGATLATGATLLHGSPALAQADWPTKPVTLVVGYPPGGQTDFIARALTAGLQSSLGQPVIVDNKAGANGAIGSEYVLQAPADGYRLLAGNVAITIAPHVYTKAKMPDPLKFTPIGTMLTSGLVLLVPATSPVKDFKQFVQMVKETKGGIDYATSGAGGITHVTTEILRERLGKPSMNHVAYKGSGPAAMDLIAGRVAAMFDAVSVVSPFIKSGQLRAIMTTSKTRVPALPDVPTAAECGLKDFEIYAFIGLYGPPNLPPAIIKRANAALNTALVDPATRKAILERGDEPGGGTPEALANMTRDYHAMFGKIVKENNIQAD</sequence>
<evidence type="ECO:0000256" key="1">
    <source>
        <dbReference type="ARBA" id="ARBA00006987"/>
    </source>
</evidence>
<keyword evidence="4" id="KW-1185">Reference proteome</keyword>
<keyword evidence="2" id="KW-0732">Signal</keyword>
<comment type="caution">
    <text evidence="3">The sequence shown here is derived from an EMBL/GenBank/DDBJ whole genome shotgun (WGS) entry which is preliminary data.</text>
</comment>
<protein>
    <submittedName>
        <fullName evidence="3">Tripartite tricarboxylate transporter substrate binding protein</fullName>
    </submittedName>
</protein>
<proteinExistence type="inferred from homology"/>
<dbReference type="InterPro" id="IPR005064">
    <property type="entry name" value="BUG"/>
</dbReference>